<gene>
    <name evidence="8" type="primary">PURA</name>
    <name evidence="11" type="ORF">MNEG_8831</name>
</gene>
<feature type="active site" description="Proton acceptor" evidence="8">
    <location>
        <position position="58"/>
    </location>
</feature>
<keyword evidence="3 8" id="KW-0479">Metal-binding</keyword>
<dbReference type="EC" id="6.3.4.4" evidence="8"/>
<feature type="binding site" evidence="8">
    <location>
        <position position="85"/>
    </location>
    <ligand>
        <name>Mg(2+)</name>
        <dbReference type="ChEBI" id="CHEBI:18420"/>
    </ligand>
</feature>
<evidence type="ECO:0000256" key="4">
    <source>
        <dbReference type="ARBA" id="ARBA00022741"/>
    </source>
</evidence>
<dbReference type="InterPro" id="IPR042110">
    <property type="entry name" value="Adenylosuccinate_synth_dom2"/>
</dbReference>
<dbReference type="EMBL" id="KK101944">
    <property type="protein sequence ID" value="KIY99130.1"/>
    <property type="molecule type" value="Genomic_DNA"/>
</dbReference>
<dbReference type="GO" id="GO:0000287">
    <property type="term" value="F:magnesium ion binding"/>
    <property type="evidence" value="ECO:0007669"/>
    <property type="project" value="UniProtKB-UniRule"/>
</dbReference>
<feature type="binding site" evidence="8">
    <location>
        <begin position="58"/>
        <end position="61"/>
    </location>
    <ligand>
        <name>IMP</name>
        <dbReference type="ChEBI" id="CHEBI:58053"/>
    </ligand>
</feature>
<evidence type="ECO:0000256" key="6">
    <source>
        <dbReference type="ARBA" id="ARBA00022842"/>
    </source>
</evidence>
<dbReference type="SMART" id="SM00788">
    <property type="entry name" value="Adenylsucc_synt"/>
    <property type="match status" value="1"/>
</dbReference>
<dbReference type="Proteomes" id="UP000054498">
    <property type="component" value="Unassembled WGS sequence"/>
</dbReference>
<evidence type="ECO:0000256" key="7">
    <source>
        <dbReference type="ARBA" id="ARBA00023134"/>
    </source>
</evidence>
<dbReference type="Pfam" id="PF00709">
    <property type="entry name" value="Adenylsucc_synt"/>
    <property type="match status" value="1"/>
</dbReference>
<dbReference type="GO" id="GO:0005525">
    <property type="term" value="F:GTP binding"/>
    <property type="evidence" value="ECO:0007669"/>
    <property type="project" value="UniProtKB-UniRule"/>
</dbReference>
<evidence type="ECO:0000256" key="1">
    <source>
        <dbReference type="ARBA" id="ARBA00011738"/>
    </source>
</evidence>
<dbReference type="UniPathway" id="UPA00075">
    <property type="reaction ID" value="UER00335"/>
</dbReference>
<dbReference type="AlphaFoldDB" id="A0A0D2MYC1"/>
<feature type="binding site" evidence="8">
    <location>
        <begin position="85"/>
        <end position="87"/>
    </location>
    <ligand>
        <name>GTP</name>
        <dbReference type="ChEBI" id="CHEBI:37565"/>
    </ligand>
</feature>
<sequence length="343" mass="36784">MQLHRQAAGQAQCMRPAVALRTCSGAKRSRAVSCRASQQPAERFPAQVCVVLGTQWGDEGKGKLVDILAQQYDVVARAQGGANAGHTIYDDKGTKYALHLVPSGVLNQGATNVIGHGVVVHVPGLFEEMAELEEKGVQLDGRLLVSDRAHLLFDLHKEVDGAREAELAGKKIGTTKRGIGPAYASKATRNGLRVNDLRDLESFAEKLRKLSADALARFPELPYDVEADIQAYQGYAQKLLPFVTDTIEYINNAHDSGKRVLIEGANATMLDIDFGTYPFVTSSNPSIGGIVSGLGLAPSKFDAIIGVAKAYTTRVGAGPYPTEIFGDLGEKVREVRGRPCGQV</sequence>
<dbReference type="InterPro" id="IPR042109">
    <property type="entry name" value="Adenylosuccinate_synth_dom1"/>
</dbReference>
<evidence type="ECO:0000256" key="8">
    <source>
        <dbReference type="HAMAP-Rule" id="MF_03125"/>
    </source>
</evidence>
<dbReference type="InterPro" id="IPR042111">
    <property type="entry name" value="Adenylosuccinate_synth_dom3"/>
</dbReference>
<feature type="active site" description="Proton donor" evidence="8">
    <location>
        <position position="86"/>
    </location>
</feature>
<comment type="function">
    <text evidence="10">Plays an important role in the de novo pathway of purine nucleotide biosynthesis.</text>
</comment>
<feature type="binding site" evidence="8">
    <location>
        <begin position="57"/>
        <end position="63"/>
    </location>
    <ligand>
        <name>GTP</name>
        <dbReference type="ChEBI" id="CHEBI:37565"/>
    </ligand>
</feature>
<keyword evidence="4 8" id="KW-0547">Nucleotide-binding</keyword>
<keyword evidence="2 8" id="KW-0436">Ligase</keyword>
<evidence type="ECO:0000256" key="9">
    <source>
        <dbReference type="PROSITE-ProRule" id="PRU10134"/>
    </source>
</evidence>
<keyword evidence="7 8" id="KW-0342">GTP-binding</keyword>
<dbReference type="SUPFAM" id="SSF52540">
    <property type="entry name" value="P-loop containing nucleoside triphosphate hydrolases"/>
    <property type="match status" value="1"/>
</dbReference>
<dbReference type="HAMAP" id="MF_00011">
    <property type="entry name" value="Adenylosucc_synth"/>
    <property type="match status" value="1"/>
</dbReference>
<dbReference type="InterPro" id="IPR033128">
    <property type="entry name" value="Adenylosuccin_syn_Lys_AS"/>
</dbReference>
<evidence type="ECO:0000256" key="3">
    <source>
        <dbReference type="ARBA" id="ARBA00022723"/>
    </source>
</evidence>
<feature type="binding site" evidence="8">
    <location>
        <position position="175"/>
    </location>
    <ligand>
        <name>IMP</name>
        <dbReference type="ChEBI" id="CHEBI:58053"/>
    </ligand>
</feature>
<comment type="subunit">
    <text evidence="1 8">Homodimer.</text>
</comment>
<dbReference type="GO" id="GO:0044208">
    <property type="term" value="P:'de novo' AMP biosynthetic process"/>
    <property type="evidence" value="ECO:0007669"/>
    <property type="project" value="UniProtKB-UniRule"/>
</dbReference>
<feature type="active site" evidence="9">
    <location>
        <position position="186"/>
    </location>
</feature>
<feature type="binding site" evidence="8">
    <location>
        <position position="281"/>
    </location>
    <ligand>
        <name>IMP</name>
        <dbReference type="ChEBI" id="CHEBI:58053"/>
    </ligand>
</feature>
<evidence type="ECO:0000256" key="2">
    <source>
        <dbReference type="ARBA" id="ARBA00022598"/>
    </source>
</evidence>
<dbReference type="GO" id="GO:0009507">
    <property type="term" value="C:chloroplast"/>
    <property type="evidence" value="ECO:0007669"/>
    <property type="project" value="UniProtKB-SubCell"/>
</dbReference>
<dbReference type="InterPro" id="IPR027417">
    <property type="entry name" value="P-loop_NTPase"/>
</dbReference>
<dbReference type="GO" id="GO:0046040">
    <property type="term" value="P:IMP metabolic process"/>
    <property type="evidence" value="ECO:0007669"/>
    <property type="project" value="TreeGrafter"/>
</dbReference>
<dbReference type="Gene3D" id="1.10.300.10">
    <property type="entry name" value="Adenylosuccinate Synthetase, subunit A, domain 2"/>
    <property type="match status" value="1"/>
</dbReference>
<dbReference type="PANTHER" id="PTHR11846:SF0">
    <property type="entry name" value="ADENYLOSUCCINATE SYNTHETASE"/>
    <property type="match status" value="1"/>
</dbReference>
<comment type="catalytic activity">
    <reaction evidence="8 10">
        <text>IMP + L-aspartate + GTP = N(6)-(1,2-dicarboxyethyl)-AMP + GDP + phosphate + 2 H(+)</text>
        <dbReference type="Rhea" id="RHEA:15753"/>
        <dbReference type="ChEBI" id="CHEBI:15378"/>
        <dbReference type="ChEBI" id="CHEBI:29991"/>
        <dbReference type="ChEBI" id="CHEBI:37565"/>
        <dbReference type="ChEBI" id="CHEBI:43474"/>
        <dbReference type="ChEBI" id="CHEBI:57567"/>
        <dbReference type="ChEBI" id="CHEBI:58053"/>
        <dbReference type="ChEBI" id="CHEBI:58189"/>
        <dbReference type="EC" id="6.3.4.4"/>
    </reaction>
</comment>
<dbReference type="CDD" id="cd03108">
    <property type="entry name" value="AdSS"/>
    <property type="match status" value="1"/>
</dbReference>
<comment type="cofactor">
    <cofactor evidence="8">
        <name>Mg(2+)</name>
        <dbReference type="ChEBI" id="CHEBI:18420"/>
    </cofactor>
    <text evidence="8">Binds 1 Mg(2+) ion per subunit.</text>
</comment>
<reference evidence="11 12" key="1">
    <citation type="journal article" date="2013" name="BMC Genomics">
        <title>Reconstruction of the lipid metabolism for the microalga Monoraphidium neglectum from its genome sequence reveals characteristics suitable for biofuel production.</title>
        <authorList>
            <person name="Bogen C."/>
            <person name="Al-Dilaimi A."/>
            <person name="Albersmeier A."/>
            <person name="Wichmann J."/>
            <person name="Grundmann M."/>
            <person name="Rupp O."/>
            <person name="Lauersen K.J."/>
            <person name="Blifernez-Klassen O."/>
            <person name="Kalinowski J."/>
            <person name="Goesmann A."/>
            <person name="Mussgnug J.H."/>
            <person name="Kruse O."/>
        </authorList>
    </citation>
    <scope>NUCLEOTIDE SEQUENCE [LARGE SCALE GENOMIC DNA]</scope>
    <source>
        <strain evidence="11 12">SAG 48.87</strain>
    </source>
</reference>
<keyword evidence="6 8" id="KW-0460">Magnesium</keyword>
<dbReference type="STRING" id="145388.A0A0D2MYC1"/>
<feature type="binding site" evidence="8">
    <location>
        <begin position="83"/>
        <end position="86"/>
    </location>
    <ligand>
        <name>IMP</name>
        <dbReference type="ChEBI" id="CHEBI:58053"/>
    </ligand>
</feature>
<evidence type="ECO:0000313" key="12">
    <source>
        <dbReference type="Proteomes" id="UP000054498"/>
    </source>
</evidence>
<proteinExistence type="inferred from homology"/>
<dbReference type="PROSITE" id="PS00513">
    <property type="entry name" value="ADENYLOSUCCIN_SYN_2"/>
    <property type="match status" value="1"/>
</dbReference>
<comment type="similarity">
    <text evidence="8 10">Belongs to the adenylosuccinate synthetase family.</text>
</comment>
<dbReference type="GeneID" id="25741706"/>
<name>A0A0D2MYC1_9CHLO</name>
<dbReference type="Gene3D" id="3.40.440.10">
    <property type="entry name" value="Adenylosuccinate Synthetase, subunit A, domain 1"/>
    <property type="match status" value="1"/>
</dbReference>
<dbReference type="InterPro" id="IPR018220">
    <property type="entry name" value="Adenylosuccin_syn_GTP-bd"/>
</dbReference>
<organism evidence="11 12">
    <name type="scientific">Monoraphidium neglectum</name>
    <dbReference type="NCBI Taxonomy" id="145388"/>
    <lineage>
        <taxon>Eukaryota</taxon>
        <taxon>Viridiplantae</taxon>
        <taxon>Chlorophyta</taxon>
        <taxon>core chlorophytes</taxon>
        <taxon>Chlorophyceae</taxon>
        <taxon>CS clade</taxon>
        <taxon>Sphaeropleales</taxon>
        <taxon>Selenastraceae</taxon>
        <taxon>Monoraphidium</taxon>
    </lineage>
</organism>
<dbReference type="Gene3D" id="3.90.170.10">
    <property type="entry name" value="Adenylosuccinate Synthetase, subunit A, domain 3"/>
    <property type="match status" value="1"/>
</dbReference>
<dbReference type="PROSITE" id="PS01266">
    <property type="entry name" value="ADENYLOSUCCIN_SYN_1"/>
    <property type="match status" value="1"/>
</dbReference>
<accession>A0A0D2MYC1</accession>
<keyword evidence="8" id="KW-0150">Chloroplast</keyword>
<dbReference type="RefSeq" id="XP_013898150.1">
    <property type="nucleotide sequence ID" value="XM_014042696.1"/>
</dbReference>
<dbReference type="PANTHER" id="PTHR11846">
    <property type="entry name" value="ADENYLOSUCCINATE SYNTHETASE"/>
    <property type="match status" value="1"/>
</dbReference>
<feature type="binding site" evidence="8">
    <location>
        <position position="189"/>
    </location>
    <ligand>
        <name>IMP</name>
        <dbReference type="ChEBI" id="CHEBI:58053"/>
        <note>ligand shared between dimeric partners</note>
    </ligand>
</feature>
<evidence type="ECO:0000256" key="10">
    <source>
        <dbReference type="RuleBase" id="RU000520"/>
    </source>
</evidence>
<comment type="caution">
    <text evidence="8">Lacks conserved residue(s) required for the propagation of feature annotation.</text>
</comment>
<dbReference type="FunFam" id="1.10.300.10:FF:000002">
    <property type="entry name" value="Adenylosuccinate synthetase, chloroplastic"/>
    <property type="match status" value="1"/>
</dbReference>
<comment type="pathway">
    <text evidence="8 10">Purine metabolism; AMP biosynthesis via de novo pathway; AMP from IMP: step 1/2.</text>
</comment>
<evidence type="ECO:0000313" key="11">
    <source>
        <dbReference type="EMBL" id="KIY99130.1"/>
    </source>
</evidence>
<feature type="binding site" evidence="8">
    <location>
        <position position="266"/>
    </location>
    <ligand>
        <name>IMP</name>
        <dbReference type="ChEBI" id="CHEBI:58053"/>
    </ligand>
</feature>
<protein>
    <recommendedName>
        <fullName evidence="8">Adenylosuccinate synthetase, chloroplastic</fullName>
        <shortName evidence="8">AMPSase</shortName>
        <shortName evidence="8">AdSS</shortName>
        <ecNumber evidence="8">6.3.4.4</ecNumber>
    </recommendedName>
    <alternativeName>
        <fullName evidence="8">IMP--aspartate ligase</fullName>
    </alternativeName>
</protein>
<comment type="function">
    <text evidence="8">Plays an important role in the de novo pathway and in the salvage pathway of purine nucleotide biosynthesis. Catalyzes the first commited step in the biosynthesis of AMP from IMP.</text>
</comment>
<dbReference type="OrthoDB" id="10265645at2759"/>
<evidence type="ECO:0000256" key="5">
    <source>
        <dbReference type="ARBA" id="ARBA00022755"/>
    </source>
</evidence>
<keyword evidence="8" id="KW-0934">Plastid</keyword>
<feature type="binding site" evidence="8">
    <location>
        <position position="58"/>
    </location>
    <ligand>
        <name>Mg(2+)</name>
        <dbReference type="ChEBI" id="CHEBI:18420"/>
    </ligand>
</feature>
<dbReference type="KEGG" id="mng:MNEG_8831"/>
<dbReference type="GO" id="GO:0004019">
    <property type="term" value="F:adenylosuccinate synthase activity"/>
    <property type="evidence" value="ECO:0007669"/>
    <property type="project" value="UniProtKB-UniRule"/>
</dbReference>
<keyword evidence="12" id="KW-1185">Reference proteome</keyword>
<comment type="subcellular location">
    <subcellularLocation>
        <location evidence="8">Plastid</location>
        <location evidence="8">Chloroplast</location>
    </subcellularLocation>
</comment>
<keyword evidence="5 8" id="KW-0658">Purine biosynthesis</keyword>
<dbReference type="InterPro" id="IPR001114">
    <property type="entry name" value="Adenylosuccinate_synthetase"/>
</dbReference>